<dbReference type="Proteomes" id="UP000324222">
    <property type="component" value="Unassembled WGS sequence"/>
</dbReference>
<evidence type="ECO:0000313" key="1">
    <source>
        <dbReference type="EMBL" id="MPC81463.1"/>
    </source>
</evidence>
<accession>A0A5B7IGK4</accession>
<dbReference type="Gene3D" id="2.10.25.10">
    <property type="entry name" value="Laminin"/>
    <property type="match status" value="1"/>
</dbReference>
<comment type="caution">
    <text evidence="1">The sequence shown here is derived from an EMBL/GenBank/DDBJ whole genome shotgun (WGS) entry which is preliminary data.</text>
</comment>
<reference evidence="1 2" key="1">
    <citation type="submission" date="2019-05" db="EMBL/GenBank/DDBJ databases">
        <title>Another draft genome of Portunus trituberculatus and its Hox gene families provides insights of decapod evolution.</title>
        <authorList>
            <person name="Jeong J.-H."/>
            <person name="Song I."/>
            <person name="Kim S."/>
            <person name="Choi T."/>
            <person name="Kim D."/>
            <person name="Ryu S."/>
            <person name="Kim W."/>
        </authorList>
    </citation>
    <scope>NUCLEOTIDE SEQUENCE [LARGE SCALE GENOMIC DNA]</scope>
    <source>
        <tissue evidence="1">Muscle</tissue>
    </source>
</reference>
<protein>
    <submittedName>
        <fullName evidence="1">Uncharacterized protein</fullName>
    </submittedName>
</protein>
<gene>
    <name evidence="1" type="ORF">E2C01_076080</name>
</gene>
<sequence length="78" mass="8453">MCDGFNDYCSNGEDKFVQLCGIDECREKNGECEHLCLITRHTTGSAGRDLGLSGSSTVKTLTSAWNRSDPLPEGLSPQ</sequence>
<organism evidence="1 2">
    <name type="scientific">Portunus trituberculatus</name>
    <name type="common">Swimming crab</name>
    <name type="synonym">Neptunus trituberculatus</name>
    <dbReference type="NCBI Taxonomy" id="210409"/>
    <lineage>
        <taxon>Eukaryota</taxon>
        <taxon>Metazoa</taxon>
        <taxon>Ecdysozoa</taxon>
        <taxon>Arthropoda</taxon>
        <taxon>Crustacea</taxon>
        <taxon>Multicrustacea</taxon>
        <taxon>Malacostraca</taxon>
        <taxon>Eumalacostraca</taxon>
        <taxon>Eucarida</taxon>
        <taxon>Decapoda</taxon>
        <taxon>Pleocyemata</taxon>
        <taxon>Brachyura</taxon>
        <taxon>Eubrachyura</taxon>
        <taxon>Portunoidea</taxon>
        <taxon>Portunidae</taxon>
        <taxon>Portuninae</taxon>
        <taxon>Portunus</taxon>
    </lineage>
</organism>
<proteinExistence type="predicted"/>
<keyword evidence="2" id="KW-1185">Reference proteome</keyword>
<dbReference type="AlphaFoldDB" id="A0A5B7IGK4"/>
<dbReference type="EMBL" id="VSRR010057010">
    <property type="protein sequence ID" value="MPC81463.1"/>
    <property type="molecule type" value="Genomic_DNA"/>
</dbReference>
<evidence type="ECO:0000313" key="2">
    <source>
        <dbReference type="Proteomes" id="UP000324222"/>
    </source>
</evidence>
<name>A0A5B7IGK4_PORTR</name>